<dbReference type="GO" id="GO:0036396">
    <property type="term" value="C:RNA N6-methyladenosine methyltransferase complex"/>
    <property type="evidence" value="ECO:0007669"/>
    <property type="project" value="TreeGrafter"/>
</dbReference>
<evidence type="ECO:0000313" key="2">
    <source>
        <dbReference type="Proteomes" id="UP000076871"/>
    </source>
</evidence>
<gene>
    <name evidence="1" type="ORF">LAESUDRAFT_655713</name>
</gene>
<dbReference type="OrthoDB" id="2011702at2759"/>
<dbReference type="GeneID" id="63821605"/>
<protein>
    <submittedName>
        <fullName evidence="1">Uncharacterized protein</fullName>
    </submittedName>
</protein>
<dbReference type="InterPro" id="IPR026736">
    <property type="entry name" value="Virilizer"/>
</dbReference>
<keyword evidence="2" id="KW-1185">Reference proteome</keyword>
<accession>A0A165DTZ6</accession>
<dbReference type="InParanoid" id="A0A165DTZ6"/>
<reference evidence="1 2" key="1">
    <citation type="journal article" date="2016" name="Mol. Biol. Evol.">
        <title>Comparative Genomics of Early-Diverging Mushroom-Forming Fungi Provides Insights into the Origins of Lignocellulose Decay Capabilities.</title>
        <authorList>
            <person name="Nagy L.G."/>
            <person name="Riley R."/>
            <person name="Tritt A."/>
            <person name="Adam C."/>
            <person name="Daum C."/>
            <person name="Floudas D."/>
            <person name="Sun H."/>
            <person name="Yadav J.S."/>
            <person name="Pangilinan J."/>
            <person name="Larsson K.H."/>
            <person name="Matsuura K."/>
            <person name="Barry K."/>
            <person name="Labutti K."/>
            <person name="Kuo R."/>
            <person name="Ohm R.A."/>
            <person name="Bhattacharya S.S."/>
            <person name="Shirouzu T."/>
            <person name="Yoshinaga Y."/>
            <person name="Martin F.M."/>
            <person name="Grigoriev I.V."/>
            <person name="Hibbett D.S."/>
        </authorList>
    </citation>
    <scope>NUCLEOTIDE SEQUENCE [LARGE SCALE GENOMIC DNA]</scope>
    <source>
        <strain evidence="1 2">93-53</strain>
    </source>
</reference>
<dbReference type="RefSeq" id="XP_040763368.1">
    <property type="nucleotide sequence ID" value="XM_040904575.1"/>
</dbReference>
<dbReference type="PANTHER" id="PTHR23185">
    <property type="entry name" value="PROTEIN VIRILIZER HOMOLOG"/>
    <property type="match status" value="1"/>
</dbReference>
<name>A0A165DTZ6_9APHY</name>
<dbReference type="GO" id="GO:0003723">
    <property type="term" value="F:RNA binding"/>
    <property type="evidence" value="ECO:0007669"/>
    <property type="project" value="TreeGrafter"/>
</dbReference>
<dbReference type="STRING" id="1314785.A0A165DTZ6"/>
<evidence type="ECO:0000313" key="1">
    <source>
        <dbReference type="EMBL" id="KZT05628.1"/>
    </source>
</evidence>
<dbReference type="AlphaFoldDB" id="A0A165DTZ6"/>
<dbReference type="EMBL" id="KV427629">
    <property type="protein sequence ID" value="KZT05628.1"/>
    <property type="molecule type" value="Genomic_DNA"/>
</dbReference>
<proteinExistence type="predicted"/>
<sequence length="1149" mass="127162">MLLQWCTVEPTGAGNLAAIRFSSPVRVQSIKIFPTGMQPFAQHPDIISRTEPQAFFLEVFFNAYHIASANSKEKPKATNALVPTMIAYPGGQMEFSVPMGMEYATRLMIVRGSFECVSMAIYGDIMAELPPPPTTYDPRPLPSIEPVPIAPVLDPSNSLDPTLLARQLLNVIPDAPSLPLAIRLVFCLKPPSDDWDLPEFPYLHPDFDNDTADFDLEKAFRLTTRPVSDDVQDDTLLRFAENVAKSIRGKDSSEAYLVAGILAHAASQHPNMANFLLEKLDLPNIFDSTNMDELTLIRLRDAATNADIARRLNEEWFLQTVNGIAQNPHADKETQTAAMKLVARIQDWAVFEDSLSNTQGDFAAAAAMLKELGTDEASLGIWLASMVTHDDLIAVLSENPLMPIPLPHPPYLFSSLKSSLSHDAFVAFLRAFIGVAAVLAVYAFADAFPHKLCRERALAIIRLWQGVNGYREIVNHMLLLKQMTFRLECMMEDDPPRRAGLDAEHILVNLAKDPHAILQPDLVKCVLSLRAPHAFITEEEEASMHKAAIVAEDGLFGAIDEFMSPVDRPLTLTNLRMLRVALAVINQELDNDNEQRVLEEFWKEGSCSLLAHLVDIFVPISEEIEGQFSIHFPERRSQELMTQLFRAADEVLKLLLRLLPVYPPPVRSTHALTSSVADLFACTDAADMLYSQSSPACVAAQETRQSCIDTVRTLSDPSLPAEGGKLGAEIVLKTLLEHGLHCEDRDPVHHLVQTFCLIDYLLPMPDVAEGQLSVWTQRVMPVVLRELWAFCRALDTENKVHFVKRLTNLDRGVVGVGEWLLLEELKDLLHALKGLEDPSLPLRDRAIRSCQVSMSMRFLLDVVSGASTTSKVCRGCLTSMQDASSILSSCLLSIYAQRVTAPALTELMQVLAREAPSMDDDLHSAVLLMLVQSAQNPELDSASLVHLLEQCIAIYPATSNAEGPDETLQQELGILIASLNGEDHTLDTAIAEQCVFLLERLTTTSSTLRGLTRAFFMTFCDRLRDTLGTEWHDRIASISEHITIAEDTSRASPVIPLSETVELSMHDVEELLRHSIPPPSTPPRKALNQDVLGLVTVSPPAIIRSPATTGLTKTYNNNDFRQLRQTPSARQNTSRLPSMHVDVGVAMVT</sequence>
<dbReference type="Proteomes" id="UP000076871">
    <property type="component" value="Unassembled WGS sequence"/>
</dbReference>
<dbReference type="PANTHER" id="PTHR23185:SF0">
    <property type="entry name" value="PROTEIN VIRILIZER HOMOLOG"/>
    <property type="match status" value="1"/>
</dbReference>
<organism evidence="1 2">
    <name type="scientific">Laetiporus sulphureus 93-53</name>
    <dbReference type="NCBI Taxonomy" id="1314785"/>
    <lineage>
        <taxon>Eukaryota</taxon>
        <taxon>Fungi</taxon>
        <taxon>Dikarya</taxon>
        <taxon>Basidiomycota</taxon>
        <taxon>Agaricomycotina</taxon>
        <taxon>Agaricomycetes</taxon>
        <taxon>Polyporales</taxon>
        <taxon>Laetiporus</taxon>
    </lineage>
</organism>